<dbReference type="Proteomes" id="UP000480548">
    <property type="component" value="Unassembled WGS sequence"/>
</dbReference>
<evidence type="ECO:0000256" key="1">
    <source>
        <dbReference type="SAM" id="MobiDB-lite"/>
    </source>
</evidence>
<dbReference type="EMBL" id="WIQW01000001">
    <property type="protein sequence ID" value="KAF3113520.1"/>
    <property type="molecule type" value="Genomic_DNA"/>
</dbReference>
<evidence type="ECO:0000313" key="4">
    <source>
        <dbReference type="Proteomes" id="UP000475325"/>
    </source>
</evidence>
<evidence type="ECO:0008006" key="6">
    <source>
        <dbReference type="Google" id="ProtNLM"/>
    </source>
</evidence>
<protein>
    <recommendedName>
        <fullName evidence="6">Fucose-specific lectin</fullName>
    </recommendedName>
</protein>
<name>A0A7C8JNC6_ORBOL</name>
<comment type="caution">
    <text evidence="3">The sequence shown here is derived from an EMBL/GenBank/DDBJ whole genome shotgun (WGS) entry which is preliminary data.</text>
</comment>
<dbReference type="EMBL" id="WIQZ01000065">
    <property type="protein sequence ID" value="KAF3129041.1"/>
    <property type="molecule type" value="Genomic_DNA"/>
</dbReference>
<evidence type="ECO:0000313" key="2">
    <source>
        <dbReference type="EMBL" id="KAF3113520.1"/>
    </source>
</evidence>
<sequence>MSPATKKTDDHTETGHSDQHLKAKPKVDTMTTPFTTIINPLYQITSTGVPQLLTFWINGGSDVVLQARNSYGTSGEPNFSDTATEGTGPLENPSCLTSFVYNALLCVYGISPKKEVVRVSPTFQVVDSENCNIEKNAPSLAGCSDGANAAWLYYFKTNPVGRQELKEYDVSGRQLTPYVGTVETDPYSKLAAVYIDSKTRCVFFQITGDKDSNIGMVNPVTGSNGIITSATNVLPNSPIAACLVEDAIWVYYLDKSLDIMKLVIDVANIAAGGTAFASIPAPTLLNSDTPLKYSSLSASPSPIDRNTYVTYALSPESSPIMRCFVDPWPAKK</sequence>
<organism evidence="3 5">
    <name type="scientific">Orbilia oligospora</name>
    <name type="common">Nematode-trapping fungus</name>
    <name type="synonym">Arthrobotrys oligospora</name>
    <dbReference type="NCBI Taxonomy" id="2813651"/>
    <lineage>
        <taxon>Eukaryota</taxon>
        <taxon>Fungi</taxon>
        <taxon>Dikarya</taxon>
        <taxon>Ascomycota</taxon>
        <taxon>Pezizomycotina</taxon>
        <taxon>Orbiliomycetes</taxon>
        <taxon>Orbiliales</taxon>
        <taxon>Orbiliaceae</taxon>
        <taxon>Orbilia</taxon>
    </lineage>
</organism>
<evidence type="ECO:0000313" key="3">
    <source>
        <dbReference type="EMBL" id="KAF3129041.1"/>
    </source>
</evidence>
<feature type="region of interest" description="Disordered" evidence="1">
    <location>
        <begin position="1"/>
        <end position="26"/>
    </location>
</feature>
<dbReference type="AlphaFoldDB" id="A0A7C8JNC6"/>
<gene>
    <name evidence="2" type="ORF">TWF102_000176</name>
    <name evidence="3" type="ORF">TWF703_009071</name>
</gene>
<dbReference type="Proteomes" id="UP000475325">
    <property type="component" value="Unassembled WGS sequence"/>
</dbReference>
<evidence type="ECO:0000313" key="5">
    <source>
        <dbReference type="Proteomes" id="UP000480548"/>
    </source>
</evidence>
<dbReference type="Gene3D" id="2.120.10.70">
    <property type="entry name" value="Fucose-specific lectin"/>
    <property type="match status" value="1"/>
</dbReference>
<accession>A0A7C8JNC6</accession>
<reference evidence="4 5" key="1">
    <citation type="submission" date="2019-06" db="EMBL/GenBank/DDBJ databases">
        <authorList>
            <person name="Palmer J.M."/>
        </authorList>
    </citation>
    <scope>NUCLEOTIDE SEQUENCE [LARGE SCALE GENOMIC DNA]</scope>
    <source>
        <strain evidence="2 4">TWF102</strain>
        <strain evidence="3 5">TWF703</strain>
    </source>
</reference>
<proteinExistence type="predicted"/>